<sequence length="106" mass="11074">MRAPSYFVLAALLDGPRHGYVILGAVEALSEGSVTLATGSLYAVLDRLSGAGLVEVTSEETVNGRTRRYYALTSAGREAVTAEAARLASAAKMVTDPKARARVAFA</sequence>
<dbReference type="Gene3D" id="1.10.10.10">
    <property type="entry name" value="Winged helix-like DNA-binding domain superfamily/Winged helix DNA-binding domain"/>
    <property type="match status" value="1"/>
</dbReference>
<comment type="caution">
    <text evidence="2">The sequence shown here is derived from an EMBL/GenBank/DDBJ whole genome shotgun (WGS) entry which is preliminary data.</text>
</comment>
<accession>A0A8J3Z187</accession>
<dbReference type="PANTHER" id="PTHR33169">
    <property type="entry name" value="PADR-FAMILY TRANSCRIPTIONAL REGULATOR"/>
    <property type="match status" value="1"/>
</dbReference>
<dbReference type="AlphaFoldDB" id="A0A8J3Z187"/>
<evidence type="ECO:0000313" key="2">
    <source>
        <dbReference type="EMBL" id="GIJ55439.1"/>
    </source>
</evidence>
<dbReference type="PANTHER" id="PTHR33169:SF13">
    <property type="entry name" value="PADR-FAMILY TRANSCRIPTIONAL REGULATOR"/>
    <property type="match status" value="1"/>
</dbReference>
<organism evidence="2 3">
    <name type="scientific">Virgisporangium aurantiacum</name>
    <dbReference type="NCBI Taxonomy" id="175570"/>
    <lineage>
        <taxon>Bacteria</taxon>
        <taxon>Bacillati</taxon>
        <taxon>Actinomycetota</taxon>
        <taxon>Actinomycetes</taxon>
        <taxon>Micromonosporales</taxon>
        <taxon>Micromonosporaceae</taxon>
        <taxon>Virgisporangium</taxon>
    </lineage>
</organism>
<feature type="domain" description="Transcription regulator PadR N-terminal" evidence="1">
    <location>
        <begin position="8"/>
        <end position="80"/>
    </location>
</feature>
<reference evidence="2" key="1">
    <citation type="submission" date="2021-01" db="EMBL/GenBank/DDBJ databases">
        <title>Whole genome shotgun sequence of Virgisporangium aurantiacum NBRC 16421.</title>
        <authorList>
            <person name="Komaki H."/>
            <person name="Tamura T."/>
        </authorList>
    </citation>
    <scope>NUCLEOTIDE SEQUENCE</scope>
    <source>
        <strain evidence="2">NBRC 16421</strain>
    </source>
</reference>
<dbReference type="InterPro" id="IPR036390">
    <property type="entry name" value="WH_DNA-bd_sf"/>
</dbReference>
<dbReference type="Pfam" id="PF03551">
    <property type="entry name" value="PadR"/>
    <property type="match status" value="1"/>
</dbReference>
<gene>
    <name evidence="2" type="ORF">Vau01_029550</name>
</gene>
<dbReference type="Proteomes" id="UP000612585">
    <property type="component" value="Unassembled WGS sequence"/>
</dbReference>
<keyword evidence="3" id="KW-1185">Reference proteome</keyword>
<name>A0A8J3Z187_9ACTN</name>
<protein>
    <recommendedName>
        <fullName evidence="1">Transcription regulator PadR N-terminal domain-containing protein</fullName>
    </recommendedName>
</protein>
<dbReference type="InterPro" id="IPR036388">
    <property type="entry name" value="WH-like_DNA-bd_sf"/>
</dbReference>
<dbReference type="InterPro" id="IPR052509">
    <property type="entry name" value="Metal_resp_DNA-bind_regulator"/>
</dbReference>
<evidence type="ECO:0000313" key="3">
    <source>
        <dbReference type="Proteomes" id="UP000612585"/>
    </source>
</evidence>
<evidence type="ECO:0000259" key="1">
    <source>
        <dbReference type="Pfam" id="PF03551"/>
    </source>
</evidence>
<dbReference type="EMBL" id="BOPG01000017">
    <property type="protein sequence ID" value="GIJ55439.1"/>
    <property type="molecule type" value="Genomic_DNA"/>
</dbReference>
<dbReference type="SUPFAM" id="SSF46785">
    <property type="entry name" value="Winged helix' DNA-binding domain"/>
    <property type="match status" value="1"/>
</dbReference>
<proteinExistence type="predicted"/>
<dbReference type="InterPro" id="IPR005149">
    <property type="entry name" value="Tscrpt_reg_PadR_N"/>
</dbReference>